<evidence type="ECO:0000256" key="1">
    <source>
        <dbReference type="SAM" id="Phobius"/>
    </source>
</evidence>
<keyword evidence="1" id="KW-1133">Transmembrane helix</keyword>
<protein>
    <recommendedName>
        <fullName evidence="4">Regulatory signaling modulator protein AmpE</fullName>
    </recommendedName>
</protein>
<dbReference type="GO" id="GO:0046677">
    <property type="term" value="P:response to antibiotic"/>
    <property type="evidence" value="ECO:0007669"/>
    <property type="project" value="TreeGrafter"/>
</dbReference>
<dbReference type="InterPro" id="IPR052966">
    <property type="entry name" value="Beta-lactamase_Reg"/>
</dbReference>
<keyword evidence="1" id="KW-0812">Transmembrane</keyword>
<accession>A0A2N5X791</accession>
<reference evidence="2 3" key="1">
    <citation type="submission" date="2018-01" db="EMBL/GenBank/DDBJ databases">
        <title>The draft genome sequence of Halioglobus lutimaris HF004.</title>
        <authorList>
            <person name="Du Z.-J."/>
            <person name="Shi M.-J."/>
        </authorList>
    </citation>
    <scope>NUCLEOTIDE SEQUENCE [LARGE SCALE GENOMIC DNA]</scope>
    <source>
        <strain evidence="2 3">HF004</strain>
    </source>
</reference>
<comment type="caution">
    <text evidence="2">The sequence shown here is derived from an EMBL/GenBank/DDBJ whole genome shotgun (WGS) entry which is preliminary data.</text>
</comment>
<organism evidence="2 3">
    <name type="scientific">Pseudohalioglobus lutimaris</name>
    <dbReference type="NCBI Taxonomy" id="1737061"/>
    <lineage>
        <taxon>Bacteria</taxon>
        <taxon>Pseudomonadati</taxon>
        <taxon>Pseudomonadota</taxon>
        <taxon>Gammaproteobacteria</taxon>
        <taxon>Cellvibrionales</taxon>
        <taxon>Halieaceae</taxon>
        <taxon>Pseudohalioglobus</taxon>
    </lineage>
</organism>
<dbReference type="PANTHER" id="PTHR38684:SF1">
    <property type="entry name" value="PROTEIN AMPE"/>
    <property type="match status" value="1"/>
</dbReference>
<gene>
    <name evidence="2" type="ORF">C0039_03865</name>
</gene>
<dbReference type="EMBL" id="PKUS01000002">
    <property type="protein sequence ID" value="PLW70351.1"/>
    <property type="molecule type" value="Genomic_DNA"/>
</dbReference>
<dbReference type="Pfam" id="PF17113">
    <property type="entry name" value="AmpE"/>
    <property type="match status" value="1"/>
</dbReference>
<keyword evidence="1" id="KW-0472">Membrane</keyword>
<evidence type="ECO:0008006" key="4">
    <source>
        <dbReference type="Google" id="ProtNLM"/>
    </source>
</evidence>
<dbReference type="InterPro" id="IPR031347">
    <property type="entry name" value="AmpE"/>
</dbReference>
<dbReference type="PANTHER" id="PTHR38684">
    <property type="entry name" value="PROTEIN AMPE"/>
    <property type="match status" value="1"/>
</dbReference>
<dbReference type="GO" id="GO:0005886">
    <property type="term" value="C:plasma membrane"/>
    <property type="evidence" value="ECO:0007669"/>
    <property type="project" value="TreeGrafter"/>
</dbReference>
<feature type="transmembrane region" description="Helical" evidence="1">
    <location>
        <begin position="147"/>
        <end position="168"/>
    </location>
</feature>
<evidence type="ECO:0000313" key="3">
    <source>
        <dbReference type="Proteomes" id="UP000235005"/>
    </source>
</evidence>
<name>A0A2N5X791_9GAMM</name>
<feature type="transmembrane region" description="Helical" evidence="1">
    <location>
        <begin position="67"/>
        <end position="86"/>
    </location>
</feature>
<evidence type="ECO:0000313" key="2">
    <source>
        <dbReference type="EMBL" id="PLW70351.1"/>
    </source>
</evidence>
<dbReference type="AlphaFoldDB" id="A0A2N5X791"/>
<dbReference type="RefSeq" id="WP_101517283.1">
    <property type="nucleotide sequence ID" value="NZ_PKUS01000002.1"/>
</dbReference>
<feature type="transmembrane region" description="Helical" evidence="1">
    <location>
        <begin position="188"/>
        <end position="211"/>
    </location>
</feature>
<sequence>MTFLAMIIALVLERLSPLEDWLHRDAWFYSWLKWLASLGVSARWRLLLGVALPCAVAQFLLDQFQPLLFGLAWIAAAVLLLLYALGRGSQGAEQERYRSQCRRGDFEAALLDMSSRHGWVVQDDELGAPQIHDSVQQGFLYQGYQRWFGVLFYFLLLGPVGALAYRLLQLACGEDAVGERALFWVDWVPVRLLAATFALTGNFVASIDAMWHAWRDSAMASQEVLYSVALAATGEQPPLCEDGGIDGQRAAAQNETLSALVRRASVCWVGIISVLVILL</sequence>
<dbReference type="OrthoDB" id="9811967at2"/>
<dbReference type="Proteomes" id="UP000235005">
    <property type="component" value="Unassembled WGS sequence"/>
</dbReference>
<proteinExistence type="predicted"/>
<keyword evidence="3" id="KW-1185">Reference proteome</keyword>
<feature type="transmembrane region" description="Helical" evidence="1">
    <location>
        <begin position="260"/>
        <end position="278"/>
    </location>
</feature>